<dbReference type="AlphaFoldDB" id="A0A6L2L4A5"/>
<sequence>MENLNEVRVKEQRSDNGTEFRNHKLEEFCDKNADVTLQTLVPQDRWSREKHIELVNIIGEPLVSITTRSRIRDSDAALASECLYVNFLFEMEPKKPIEALKEGCIIAMTKWIWKNKMDKNGIVTKNNTRLVAQGYNQQEEIDCKETFAPVARLEAIGIFLAYAAYMGFMVYQMDVKSAFLNGKISEEVYVQQPPGFESSEFPNHVCKLDKALYGLKQAPRAWYLKGTPNLGLWYLKGSGFDLKAYSNLDSAGCNLDRKSTSGGVRYLEES</sequence>
<dbReference type="InterPro" id="IPR013103">
    <property type="entry name" value="RVT_2"/>
</dbReference>
<name>A0A6L2L4A5_TANCI</name>
<dbReference type="EMBL" id="BKCJ010003710">
    <property type="protein sequence ID" value="GEU56723.1"/>
    <property type="molecule type" value="Genomic_DNA"/>
</dbReference>
<dbReference type="PANTHER" id="PTHR11439">
    <property type="entry name" value="GAG-POL-RELATED RETROTRANSPOSON"/>
    <property type="match status" value="1"/>
</dbReference>
<evidence type="ECO:0000313" key="2">
    <source>
        <dbReference type="EMBL" id="GEU56723.1"/>
    </source>
</evidence>
<dbReference type="PANTHER" id="PTHR11439:SF495">
    <property type="entry name" value="REVERSE TRANSCRIPTASE, RNA-DEPENDENT DNA POLYMERASE-RELATED"/>
    <property type="match status" value="1"/>
</dbReference>
<protein>
    <submittedName>
        <fullName evidence="2">Retrovirus-related Pol polyprotein from transposon TNT 1-94</fullName>
    </submittedName>
</protein>
<comment type="caution">
    <text evidence="2">The sequence shown here is derived from an EMBL/GenBank/DDBJ whole genome shotgun (WGS) entry which is preliminary data.</text>
</comment>
<feature type="domain" description="Reverse transcriptase Ty1/copia-type" evidence="1">
    <location>
        <begin position="109"/>
        <end position="225"/>
    </location>
</feature>
<organism evidence="2">
    <name type="scientific">Tanacetum cinerariifolium</name>
    <name type="common">Dalmatian daisy</name>
    <name type="synonym">Chrysanthemum cinerariifolium</name>
    <dbReference type="NCBI Taxonomy" id="118510"/>
    <lineage>
        <taxon>Eukaryota</taxon>
        <taxon>Viridiplantae</taxon>
        <taxon>Streptophyta</taxon>
        <taxon>Embryophyta</taxon>
        <taxon>Tracheophyta</taxon>
        <taxon>Spermatophyta</taxon>
        <taxon>Magnoliopsida</taxon>
        <taxon>eudicotyledons</taxon>
        <taxon>Gunneridae</taxon>
        <taxon>Pentapetalae</taxon>
        <taxon>asterids</taxon>
        <taxon>campanulids</taxon>
        <taxon>Asterales</taxon>
        <taxon>Asteraceae</taxon>
        <taxon>Asteroideae</taxon>
        <taxon>Anthemideae</taxon>
        <taxon>Anthemidinae</taxon>
        <taxon>Tanacetum</taxon>
    </lineage>
</organism>
<reference evidence="2" key="1">
    <citation type="journal article" date="2019" name="Sci. Rep.">
        <title>Draft genome of Tanacetum cinerariifolium, the natural source of mosquito coil.</title>
        <authorList>
            <person name="Yamashiro T."/>
            <person name="Shiraishi A."/>
            <person name="Satake H."/>
            <person name="Nakayama K."/>
        </authorList>
    </citation>
    <scope>NUCLEOTIDE SEQUENCE</scope>
</reference>
<dbReference type="Pfam" id="PF07727">
    <property type="entry name" value="RVT_2"/>
    <property type="match status" value="1"/>
</dbReference>
<accession>A0A6L2L4A5</accession>
<evidence type="ECO:0000259" key="1">
    <source>
        <dbReference type="Pfam" id="PF07727"/>
    </source>
</evidence>
<gene>
    <name evidence="2" type="ORF">Tci_028701</name>
</gene>
<proteinExistence type="predicted"/>